<sequence length="157" mass="18216">MYEYCGAFQNLFIIDLFIYLFFFLFTYIFFLPRDPSLNAQSLFPSPVVQSIRDWRGILVLIDMVSESSPRRRQNSVNPLPFRKHQSDEVGSFSTVVRRHKFLLTACSLLLLLCTIYLYLAVTLGDNDACSNLSETQKSQCHLQQVKEVIAKGKFRIF</sequence>
<keyword evidence="1" id="KW-1133">Transmembrane helix</keyword>
<accession>A0AAD8GZB4</accession>
<dbReference type="PANTHER" id="PTHR34774:SF1">
    <property type="entry name" value="EPHRIN-A3 PROTEIN"/>
    <property type="match status" value="1"/>
</dbReference>
<dbReference type="EMBL" id="JAUIZM010000011">
    <property type="protein sequence ID" value="KAK1358130.1"/>
    <property type="molecule type" value="Genomic_DNA"/>
</dbReference>
<evidence type="ECO:0000256" key="1">
    <source>
        <dbReference type="SAM" id="Phobius"/>
    </source>
</evidence>
<evidence type="ECO:0000313" key="2">
    <source>
        <dbReference type="EMBL" id="KAK1358130.1"/>
    </source>
</evidence>
<gene>
    <name evidence="2" type="ORF">POM88_051386</name>
</gene>
<keyword evidence="1" id="KW-0472">Membrane</keyword>
<dbReference type="PANTHER" id="PTHR34774">
    <property type="entry name" value="EPHRIN-A3 PROTEIN"/>
    <property type="match status" value="1"/>
</dbReference>
<reference evidence="2" key="2">
    <citation type="submission" date="2023-05" db="EMBL/GenBank/DDBJ databases">
        <authorList>
            <person name="Schelkunov M.I."/>
        </authorList>
    </citation>
    <scope>NUCLEOTIDE SEQUENCE</scope>
    <source>
        <strain evidence="2">Hsosn_3</strain>
        <tissue evidence="2">Leaf</tissue>
    </source>
</reference>
<name>A0AAD8GZB4_9APIA</name>
<dbReference type="AlphaFoldDB" id="A0AAD8GZB4"/>
<feature type="transmembrane region" description="Helical" evidence="1">
    <location>
        <begin position="12"/>
        <end position="31"/>
    </location>
</feature>
<protein>
    <submittedName>
        <fullName evidence="2">Uncharacterized protein</fullName>
    </submittedName>
</protein>
<keyword evidence="1" id="KW-0812">Transmembrane</keyword>
<feature type="transmembrane region" description="Helical" evidence="1">
    <location>
        <begin position="101"/>
        <end position="121"/>
    </location>
</feature>
<evidence type="ECO:0000313" key="3">
    <source>
        <dbReference type="Proteomes" id="UP001237642"/>
    </source>
</evidence>
<comment type="caution">
    <text evidence="2">The sequence shown here is derived from an EMBL/GenBank/DDBJ whole genome shotgun (WGS) entry which is preliminary data.</text>
</comment>
<keyword evidence="3" id="KW-1185">Reference proteome</keyword>
<dbReference type="Proteomes" id="UP001237642">
    <property type="component" value="Unassembled WGS sequence"/>
</dbReference>
<organism evidence="2 3">
    <name type="scientific">Heracleum sosnowskyi</name>
    <dbReference type="NCBI Taxonomy" id="360622"/>
    <lineage>
        <taxon>Eukaryota</taxon>
        <taxon>Viridiplantae</taxon>
        <taxon>Streptophyta</taxon>
        <taxon>Embryophyta</taxon>
        <taxon>Tracheophyta</taxon>
        <taxon>Spermatophyta</taxon>
        <taxon>Magnoliopsida</taxon>
        <taxon>eudicotyledons</taxon>
        <taxon>Gunneridae</taxon>
        <taxon>Pentapetalae</taxon>
        <taxon>asterids</taxon>
        <taxon>campanulids</taxon>
        <taxon>Apiales</taxon>
        <taxon>Apiaceae</taxon>
        <taxon>Apioideae</taxon>
        <taxon>apioid superclade</taxon>
        <taxon>Tordylieae</taxon>
        <taxon>Tordyliinae</taxon>
        <taxon>Heracleum</taxon>
    </lineage>
</organism>
<reference evidence="2" key="1">
    <citation type="submission" date="2023-02" db="EMBL/GenBank/DDBJ databases">
        <title>Genome of toxic invasive species Heracleum sosnowskyi carries increased number of genes despite the absence of recent whole-genome duplications.</title>
        <authorList>
            <person name="Schelkunov M."/>
            <person name="Shtratnikova V."/>
            <person name="Makarenko M."/>
            <person name="Klepikova A."/>
            <person name="Omelchenko D."/>
            <person name="Novikova G."/>
            <person name="Obukhova E."/>
            <person name="Bogdanov V."/>
            <person name="Penin A."/>
            <person name="Logacheva M."/>
        </authorList>
    </citation>
    <scope>NUCLEOTIDE SEQUENCE</scope>
    <source>
        <strain evidence="2">Hsosn_3</strain>
        <tissue evidence="2">Leaf</tissue>
    </source>
</reference>
<proteinExistence type="predicted"/>